<dbReference type="SUPFAM" id="SSF52317">
    <property type="entry name" value="Class I glutamine amidotransferase-like"/>
    <property type="match status" value="1"/>
</dbReference>
<evidence type="ECO:0000256" key="7">
    <source>
        <dbReference type="ARBA" id="ARBA00022825"/>
    </source>
</evidence>
<evidence type="ECO:0000256" key="3">
    <source>
        <dbReference type="ARBA" id="ARBA00022645"/>
    </source>
</evidence>
<accession>A0A2G9ZLV6</accession>
<dbReference type="PANTHER" id="PTHR30237:SF2">
    <property type="entry name" value="MUREIN TETRAPEPTIDE CARBOXYPEPTIDASE"/>
    <property type="match status" value="1"/>
</dbReference>
<keyword evidence="4" id="KW-0645">Protease</keyword>
<reference evidence="12 13" key="1">
    <citation type="submission" date="2017-09" db="EMBL/GenBank/DDBJ databases">
        <title>Depth-based differentiation of microbial function through sediment-hosted aquifers and enrichment of novel symbionts in the deep terrestrial subsurface.</title>
        <authorList>
            <person name="Probst A.J."/>
            <person name="Ladd B."/>
            <person name="Jarett J.K."/>
            <person name="Geller-Mcgrath D.E."/>
            <person name="Sieber C.M."/>
            <person name="Emerson J.B."/>
            <person name="Anantharaman K."/>
            <person name="Thomas B.C."/>
            <person name="Malmstrom R."/>
            <person name="Stieglmeier M."/>
            <person name="Klingl A."/>
            <person name="Woyke T."/>
            <person name="Ryan C.M."/>
            <person name="Banfield J.F."/>
        </authorList>
    </citation>
    <scope>NUCLEOTIDE SEQUENCE [LARGE SCALE GENOMIC DNA]</scope>
    <source>
        <strain evidence="12">CG23_combo_of_CG06-09_8_20_14_all_49_15</strain>
    </source>
</reference>
<dbReference type="GO" id="GO:0046872">
    <property type="term" value="F:metal ion binding"/>
    <property type="evidence" value="ECO:0007669"/>
    <property type="project" value="UniProtKB-KW"/>
</dbReference>
<evidence type="ECO:0000256" key="2">
    <source>
        <dbReference type="ARBA" id="ARBA00010233"/>
    </source>
</evidence>
<feature type="domain" description="LD-carboxypeptidase C-terminal" evidence="10">
    <location>
        <begin position="484"/>
        <end position="621"/>
    </location>
</feature>
<sequence length="636" mass="72517">MDKNNALSSVRPLFSAAEYQVRLKEKVRRRSDLLWSEYPLAYQAGGYFLIKIKSKDIGPEDDILLLRAGIHGEESAGPLSILEHFEEIVDYAHKNRLKLIIFPLGNPSGFEKGTRYNIDGEQPNNDFVRYELPDGKLVDFVRTDREFKRWHWAIDKKIPLSRENELMAKVLRKEPLAQITACLDLHEDKITEAARPAFYQYGFGDLNCYGSILVQLKKIAPLYKSRFIKAGLPFKVKSDRKGFVVINDGTLGDLFFRLGARYSLTPEIVGALPLDKAIRAMLIWIKGIIDLARPPERPAVLDYRALCPKKITPLSRVHFIHTSSPVEKSDWQTFQKALAGLEKQFINFKIFPVKKSELDPRYLAASEKERLEKFRRARKKVDWLAPIYGGTGCVDLVRKLTEEDLAKIRKNRPVVNGFSDTTILVNYLYLKLKLIGFIYSNTCGLLEADNSRTFFDVIMGRRTELSFVDPASRWLGDKPKRKIEGIALGGTGSSFLEMINVLDMRVKTWKPYILFFEDIEVDLEDLHRVIVAMDEKGIFRNIRALVIGRIDDRKIAMNFRRLNRIFGGGQESPHAVFRYLLQPVITARAKAKDPLYILKISNFGHGVKKSPLLIPVGGRASISPDGRIDFPGPFVA</sequence>
<keyword evidence="6" id="KW-0378">Hydrolase</keyword>
<dbReference type="Gene3D" id="3.40.630.10">
    <property type="entry name" value="Zn peptidases"/>
    <property type="match status" value="1"/>
</dbReference>
<evidence type="ECO:0000313" key="13">
    <source>
        <dbReference type="Proteomes" id="UP000230729"/>
    </source>
</evidence>
<dbReference type="EMBL" id="PCSD01000009">
    <property type="protein sequence ID" value="PIP34132.1"/>
    <property type="molecule type" value="Genomic_DNA"/>
</dbReference>
<comment type="similarity">
    <text evidence="2">Belongs to the peptidase S66 family.</text>
</comment>
<dbReference type="InterPro" id="IPR029062">
    <property type="entry name" value="Class_I_gatase-like"/>
</dbReference>
<keyword evidence="8" id="KW-0862">Zinc</keyword>
<dbReference type="Pfam" id="PF17676">
    <property type="entry name" value="Peptidase_S66C"/>
    <property type="match status" value="1"/>
</dbReference>
<evidence type="ECO:0008006" key="14">
    <source>
        <dbReference type="Google" id="ProtNLM"/>
    </source>
</evidence>
<dbReference type="InterPro" id="IPR040921">
    <property type="entry name" value="Peptidase_S66C"/>
</dbReference>
<evidence type="ECO:0000256" key="4">
    <source>
        <dbReference type="ARBA" id="ARBA00022670"/>
    </source>
</evidence>
<evidence type="ECO:0000259" key="10">
    <source>
        <dbReference type="Pfam" id="PF17676"/>
    </source>
</evidence>
<dbReference type="InterPro" id="IPR027478">
    <property type="entry name" value="LdcA_N"/>
</dbReference>
<dbReference type="Gene3D" id="3.40.50.10740">
    <property type="entry name" value="Class I glutamine amidotransferase-like"/>
    <property type="match status" value="1"/>
</dbReference>
<dbReference type="Proteomes" id="UP000230729">
    <property type="component" value="Unassembled WGS sequence"/>
</dbReference>
<dbReference type="SUPFAM" id="SSF53187">
    <property type="entry name" value="Zn-dependent exopeptidases"/>
    <property type="match status" value="1"/>
</dbReference>
<dbReference type="Pfam" id="PF02016">
    <property type="entry name" value="Peptidase_S66"/>
    <property type="match status" value="1"/>
</dbReference>
<gene>
    <name evidence="12" type="ORF">COX22_00630</name>
</gene>
<feature type="domain" description="Succinylglutamate desuccinylase/Aspartoacylase catalytic" evidence="11">
    <location>
        <begin position="64"/>
        <end position="121"/>
    </location>
</feature>
<dbReference type="AlphaFoldDB" id="A0A2G9ZLV6"/>
<keyword evidence="3" id="KW-0121">Carboxypeptidase</keyword>
<dbReference type="InterPro" id="IPR003507">
    <property type="entry name" value="S66_fam"/>
</dbReference>
<dbReference type="PANTHER" id="PTHR30237">
    <property type="entry name" value="MURAMOYLTETRAPEPTIDE CARBOXYPEPTIDASE"/>
    <property type="match status" value="1"/>
</dbReference>
<evidence type="ECO:0000256" key="6">
    <source>
        <dbReference type="ARBA" id="ARBA00022801"/>
    </source>
</evidence>
<organism evidence="12 13">
    <name type="scientific">Candidatus Falkowbacteria bacterium CG23_combo_of_CG06-09_8_20_14_all_49_15</name>
    <dbReference type="NCBI Taxonomy" id="1974572"/>
    <lineage>
        <taxon>Bacteria</taxon>
        <taxon>Candidatus Falkowiibacteriota</taxon>
    </lineage>
</organism>
<protein>
    <recommendedName>
        <fullName evidence="14">Peptidase M14 carboxypeptidase A domain-containing protein</fullName>
    </recommendedName>
</protein>
<feature type="domain" description="LD-carboxypeptidase N-terminal" evidence="9">
    <location>
        <begin position="317"/>
        <end position="437"/>
    </location>
</feature>
<dbReference type="SUPFAM" id="SSF141986">
    <property type="entry name" value="LD-carboxypeptidase A C-terminal domain-like"/>
    <property type="match status" value="1"/>
</dbReference>
<dbReference type="InterPro" id="IPR027461">
    <property type="entry name" value="Carboxypeptidase_A_C_sf"/>
</dbReference>
<evidence type="ECO:0000259" key="11">
    <source>
        <dbReference type="Pfam" id="PF24827"/>
    </source>
</evidence>
<dbReference type="InterPro" id="IPR040449">
    <property type="entry name" value="Peptidase_S66_N"/>
</dbReference>
<keyword evidence="7" id="KW-0720">Serine protease</keyword>
<comment type="cofactor">
    <cofactor evidence="1">
        <name>Zn(2+)</name>
        <dbReference type="ChEBI" id="CHEBI:29105"/>
    </cofactor>
</comment>
<name>A0A2G9ZLV6_9BACT</name>
<keyword evidence="5" id="KW-0479">Metal-binding</keyword>
<dbReference type="GO" id="GO:0006508">
    <property type="term" value="P:proteolysis"/>
    <property type="evidence" value="ECO:0007669"/>
    <property type="project" value="UniProtKB-KW"/>
</dbReference>
<dbReference type="Pfam" id="PF24827">
    <property type="entry name" value="AstE_AspA_cat"/>
    <property type="match status" value="1"/>
</dbReference>
<dbReference type="GO" id="GO:0008236">
    <property type="term" value="F:serine-type peptidase activity"/>
    <property type="evidence" value="ECO:0007669"/>
    <property type="project" value="UniProtKB-KW"/>
</dbReference>
<evidence type="ECO:0000256" key="8">
    <source>
        <dbReference type="ARBA" id="ARBA00022833"/>
    </source>
</evidence>
<evidence type="ECO:0000256" key="1">
    <source>
        <dbReference type="ARBA" id="ARBA00001947"/>
    </source>
</evidence>
<comment type="caution">
    <text evidence="12">The sequence shown here is derived from an EMBL/GenBank/DDBJ whole genome shotgun (WGS) entry which is preliminary data.</text>
</comment>
<evidence type="ECO:0000256" key="5">
    <source>
        <dbReference type="ARBA" id="ARBA00022723"/>
    </source>
</evidence>
<dbReference type="GO" id="GO:0004180">
    <property type="term" value="F:carboxypeptidase activity"/>
    <property type="evidence" value="ECO:0007669"/>
    <property type="project" value="UniProtKB-KW"/>
</dbReference>
<evidence type="ECO:0000313" key="12">
    <source>
        <dbReference type="EMBL" id="PIP34132.1"/>
    </source>
</evidence>
<dbReference type="InterPro" id="IPR055438">
    <property type="entry name" value="AstE_AspA_cat"/>
</dbReference>
<proteinExistence type="inferred from homology"/>
<dbReference type="GO" id="GO:0016788">
    <property type="term" value="F:hydrolase activity, acting on ester bonds"/>
    <property type="evidence" value="ECO:0007669"/>
    <property type="project" value="InterPro"/>
</dbReference>
<evidence type="ECO:0000259" key="9">
    <source>
        <dbReference type="Pfam" id="PF02016"/>
    </source>
</evidence>
<dbReference type="Gene3D" id="3.50.30.60">
    <property type="entry name" value="LD-carboxypeptidase A C-terminal domain-like"/>
    <property type="match status" value="1"/>
</dbReference>